<organism evidence="1 3">
    <name type="scientific">Gibberella zeae (strain ATCC MYA-4620 / CBS 123657 / FGSC 9075 / NRRL 31084 / PH-1)</name>
    <name type="common">Wheat head blight fungus</name>
    <name type="synonym">Fusarium graminearum</name>
    <dbReference type="NCBI Taxonomy" id="229533"/>
    <lineage>
        <taxon>Eukaryota</taxon>
        <taxon>Fungi</taxon>
        <taxon>Dikarya</taxon>
        <taxon>Ascomycota</taxon>
        <taxon>Pezizomycotina</taxon>
        <taxon>Sordariomycetes</taxon>
        <taxon>Hypocreomycetidae</taxon>
        <taxon>Hypocreales</taxon>
        <taxon>Nectriaceae</taxon>
        <taxon>Fusarium</taxon>
    </lineage>
</organism>
<accession>A0A0E0RMJ4</accession>
<dbReference type="EnsemblFungi" id="CEF72469">
    <property type="protein sequence ID" value="CEF72469"/>
    <property type="gene ID" value="FGRRES_20015"/>
</dbReference>
<evidence type="ECO:0000313" key="3">
    <source>
        <dbReference type="Proteomes" id="UP000070720"/>
    </source>
</evidence>
<proteinExistence type="predicted"/>
<dbReference type="Proteomes" id="UP000070720">
    <property type="component" value="Chromosome 1"/>
</dbReference>
<accession>A0A098D0M8</accession>
<sequence>MFTDQSVSIRPNDVSSLKHTVVLTLLSDRDHNQLAASSHPKIIVRCDRSISLTLGEVDASMFLSVNTIMMCARWTMAFVLLGALEGWTSEG</sequence>
<protein>
    <submittedName>
        <fullName evidence="1">Chromosome 1, complete genome</fullName>
    </submittedName>
</protein>
<dbReference type="EMBL" id="HG970332">
    <property type="protein sequence ID" value="CEF72469.1"/>
    <property type="molecule type" value="Genomic_DNA"/>
</dbReference>
<reference evidence="1 3" key="3">
    <citation type="journal article" date="2015" name="BMC Genomics">
        <title>The completed genome sequence of the pathogenic ascomycete fungus Fusarium graminearum.</title>
        <authorList>
            <person name="King R."/>
            <person name="Urban M."/>
            <person name="Hammond-Kosack M.C."/>
            <person name="Hassani-Pak K."/>
            <person name="Hammond-Kosack K.E."/>
        </authorList>
    </citation>
    <scope>NUCLEOTIDE SEQUENCE [LARGE SCALE GENOMIC DNA]</scope>
    <source>
        <strain evidence="3">ATCC MYA-4620 / CBS 123657 / FGSC 9075 / NRRL 31084 / PH-1</strain>
        <strain evidence="1">PH-1</strain>
    </source>
</reference>
<dbReference type="InParanoid" id="A0A098D0M8"/>
<reference evidence="2" key="4">
    <citation type="submission" date="2017-01" db="UniProtKB">
        <authorList>
            <consortium name="EnsemblFungi"/>
        </authorList>
    </citation>
    <scope>IDENTIFICATION</scope>
    <source>
        <strain evidence="2">PH-1 / ATCC MYA-4620 / FGSC 9075 / NRRL 31084</strain>
    </source>
</reference>
<keyword evidence="3" id="KW-1185">Reference proteome</keyword>
<evidence type="ECO:0000313" key="2">
    <source>
        <dbReference type="EnsemblFungi" id="CEF72469"/>
    </source>
</evidence>
<dbReference type="VEuPathDB" id="FungiDB:FGRAMPH1_01G01337"/>
<gene>
    <name evidence="1" type="ORF">FGRAMPH1_01T01337</name>
</gene>
<dbReference type="AlphaFoldDB" id="A0A098D0M8"/>
<reference evidence="2 3" key="1">
    <citation type="journal article" date="2007" name="Science">
        <title>The Fusarium graminearum genome reveals a link between localized polymorphism and pathogen specialization.</title>
        <authorList>
            <person name="Cuomo C.A."/>
            <person name="Gueldener U."/>
            <person name="Xu J.-R."/>
            <person name="Trail F."/>
            <person name="Turgeon B.G."/>
            <person name="Di Pietro A."/>
            <person name="Walton J.D."/>
            <person name="Ma L.-J."/>
            <person name="Baker S.E."/>
            <person name="Rep M."/>
            <person name="Adam G."/>
            <person name="Antoniw J."/>
            <person name="Baldwin T."/>
            <person name="Calvo S.E."/>
            <person name="Chang Y.-L."/>
            <person name="DeCaprio D."/>
            <person name="Gale L.R."/>
            <person name="Gnerre S."/>
            <person name="Goswami R.S."/>
            <person name="Hammond-Kosack K."/>
            <person name="Harris L.J."/>
            <person name="Hilburn K."/>
            <person name="Kennell J.C."/>
            <person name="Kroken S."/>
            <person name="Magnuson J.K."/>
            <person name="Mannhaupt G."/>
            <person name="Mauceli E.W."/>
            <person name="Mewes H.-W."/>
            <person name="Mitterbauer R."/>
            <person name="Muehlbauer G."/>
            <person name="Muensterkoetter M."/>
            <person name="Nelson D."/>
            <person name="O'Donnell K."/>
            <person name="Ouellet T."/>
            <person name="Qi W."/>
            <person name="Quesneville H."/>
            <person name="Roncero M.I.G."/>
            <person name="Seong K.-Y."/>
            <person name="Tetko I.V."/>
            <person name="Urban M."/>
            <person name="Waalwijk C."/>
            <person name="Ward T.J."/>
            <person name="Yao J."/>
            <person name="Birren B.W."/>
            <person name="Kistler H.C."/>
        </authorList>
    </citation>
    <scope>NUCLEOTIDE SEQUENCE [LARGE SCALE GENOMIC DNA]</scope>
    <source>
        <strain evidence="3">ATCC MYA-4620 / CBS 123657 / FGSC 9075 / NRRL 31084 / PH-1</strain>
        <strain evidence="2">PH-1 / ATCC MYA-4620 / FGSC 9075 / NRRL 31084</strain>
    </source>
</reference>
<name>A0A098D0M8_GIBZE</name>
<reference evidence="2 3" key="2">
    <citation type="journal article" date="2010" name="Nature">
        <title>Comparative genomics reveals mobile pathogenicity chromosomes in Fusarium.</title>
        <authorList>
            <person name="Ma L.J."/>
            <person name="van der Does H.C."/>
            <person name="Borkovich K.A."/>
            <person name="Coleman J.J."/>
            <person name="Daboussi M.J."/>
            <person name="Di Pietro A."/>
            <person name="Dufresne M."/>
            <person name="Freitag M."/>
            <person name="Grabherr M."/>
            <person name="Henrissat B."/>
            <person name="Houterman P.M."/>
            <person name="Kang S."/>
            <person name="Shim W.B."/>
            <person name="Woloshuk C."/>
            <person name="Xie X."/>
            <person name="Xu J.R."/>
            <person name="Antoniw J."/>
            <person name="Baker S.E."/>
            <person name="Bluhm B.H."/>
            <person name="Breakspear A."/>
            <person name="Brown D.W."/>
            <person name="Butchko R.A."/>
            <person name="Chapman S."/>
            <person name="Coulson R."/>
            <person name="Coutinho P.M."/>
            <person name="Danchin E.G."/>
            <person name="Diener A."/>
            <person name="Gale L.R."/>
            <person name="Gardiner D.M."/>
            <person name="Goff S."/>
            <person name="Hammond-Kosack K.E."/>
            <person name="Hilburn K."/>
            <person name="Hua-Van A."/>
            <person name="Jonkers W."/>
            <person name="Kazan K."/>
            <person name="Kodira C.D."/>
            <person name="Koehrsen M."/>
            <person name="Kumar L."/>
            <person name="Lee Y.H."/>
            <person name="Li L."/>
            <person name="Manners J.M."/>
            <person name="Miranda-Saavedra D."/>
            <person name="Mukherjee M."/>
            <person name="Park G."/>
            <person name="Park J."/>
            <person name="Park S.Y."/>
            <person name="Proctor R.H."/>
            <person name="Regev A."/>
            <person name="Ruiz-Roldan M.C."/>
            <person name="Sain D."/>
            <person name="Sakthikumar S."/>
            <person name="Sykes S."/>
            <person name="Schwartz D.C."/>
            <person name="Turgeon B.G."/>
            <person name="Wapinski I."/>
            <person name="Yoder O."/>
            <person name="Young S."/>
            <person name="Zeng Q."/>
            <person name="Zhou S."/>
            <person name="Galagan J."/>
            <person name="Cuomo C.A."/>
            <person name="Kistler H.C."/>
            <person name="Rep M."/>
        </authorList>
    </citation>
    <scope>GENOME REANNOTATION</scope>
    <source>
        <strain evidence="3">ATCC MYA-4620 / CBS 123657 / FGSC 9075 / NRRL 31084 / PH-1</strain>
        <strain evidence="2">PH-1 / ATCC MYA-4620 / FGSC 9075 / NRRL 31084</strain>
    </source>
</reference>
<evidence type="ECO:0000313" key="1">
    <source>
        <dbReference type="EMBL" id="CEF72469.1"/>
    </source>
</evidence>